<organism evidence="6 7">
    <name type="scientific">Apiospora aurea</name>
    <dbReference type="NCBI Taxonomy" id="335848"/>
    <lineage>
        <taxon>Eukaryota</taxon>
        <taxon>Fungi</taxon>
        <taxon>Dikarya</taxon>
        <taxon>Ascomycota</taxon>
        <taxon>Pezizomycotina</taxon>
        <taxon>Sordariomycetes</taxon>
        <taxon>Xylariomycetidae</taxon>
        <taxon>Amphisphaeriales</taxon>
        <taxon>Apiosporaceae</taxon>
        <taxon>Apiospora</taxon>
    </lineage>
</organism>
<dbReference type="PANTHER" id="PTHR11685">
    <property type="entry name" value="RBR FAMILY RING FINGER AND IBR DOMAIN-CONTAINING"/>
    <property type="match status" value="1"/>
</dbReference>
<gene>
    <name evidence="6" type="ORF">PG986_000556</name>
</gene>
<evidence type="ECO:0000313" key="7">
    <source>
        <dbReference type="Proteomes" id="UP001391051"/>
    </source>
</evidence>
<feature type="domain" description="IBR" evidence="5">
    <location>
        <begin position="40"/>
        <end position="89"/>
    </location>
</feature>
<evidence type="ECO:0000256" key="1">
    <source>
        <dbReference type="ARBA" id="ARBA00022723"/>
    </source>
</evidence>
<evidence type="ECO:0000256" key="2">
    <source>
        <dbReference type="ARBA" id="ARBA00022771"/>
    </source>
</evidence>
<dbReference type="Gene3D" id="1.20.120.1750">
    <property type="match status" value="1"/>
</dbReference>
<dbReference type="InterPro" id="IPR002867">
    <property type="entry name" value="IBR_dom"/>
</dbReference>
<evidence type="ECO:0000256" key="4">
    <source>
        <dbReference type="ARBA" id="ARBA00022833"/>
    </source>
</evidence>
<evidence type="ECO:0000256" key="3">
    <source>
        <dbReference type="ARBA" id="ARBA00022786"/>
    </source>
</evidence>
<dbReference type="SUPFAM" id="SSF57850">
    <property type="entry name" value="RING/U-box"/>
    <property type="match status" value="1"/>
</dbReference>
<evidence type="ECO:0000313" key="6">
    <source>
        <dbReference type="EMBL" id="KAK7966279.1"/>
    </source>
</evidence>
<name>A0ABR1QUF1_9PEZI</name>
<dbReference type="InterPro" id="IPR031127">
    <property type="entry name" value="E3_UB_ligase_RBR"/>
</dbReference>
<reference evidence="6 7" key="1">
    <citation type="submission" date="2023-01" db="EMBL/GenBank/DDBJ databases">
        <title>Analysis of 21 Apiospora genomes using comparative genomics revels a genus with tremendous synthesis potential of carbohydrate active enzymes and secondary metabolites.</title>
        <authorList>
            <person name="Sorensen T."/>
        </authorList>
    </citation>
    <scope>NUCLEOTIDE SEQUENCE [LARGE SCALE GENOMIC DNA]</scope>
    <source>
        <strain evidence="6 7">CBS 24483</strain>
    </source>
</reference>
<protein>
    <recommendedName>
        <fullName evidence="5">IBR domain-containing protein</fullName>
    </recommendedName>
</protein>
<keyword evidence="7" id="KW-1185">Reference proteome</keyword>
<dbReference type="RefSeq" id="XP_066705671.1">
    <property type="nucleotide sequence ID" value="XM_066836778.1"/>
</dbReference>
<dbReference type="Proteomes" id="UP001391051">
    <property type="component" value="Unassembled WGS sequence"/>
</dbReference>
<evidence type="ECO:0000259" key="5">
    <source>
        <dbReference type="Pfam" id="PF01485"/>
    </source>
</evidence>
<comment type="caution">
    <text evidence="6">The sequence shown here is derived from an EMBL/GenBank/DDBJ whole genome shotgun (WGS) entry which is preliminary data.</text>
</comment>
<dbReference type="GeneID" id="92069840"/>
<dbReference type="CDD" id="cd20335">
    <property type="entry name" value="BRcat_RBR"/>
    <property type="match status" value="1"/>
</dbReference>
<keyword evidence="2" id="KW-0863">Zinc-finger</keyword>
<dbReference type="EMBL" id="JAQQWE010000001">
    <property type="protein sequence ID" value="KAK7966279.1"/>
    <property type="molecule type" value="Genomic_DNA"/>
</dbReference>
<sequence>MEARYPIECCDIPMPEGLIMAMIDDDLENQFQEKIVEYDTIAAARIYCCKETCSTFIDRSRITEKGTAQCPACETETCVNCKKETHDGACRKDEEMERVLAIAREQGWKQCFLCGTLVELTGDGCDHIQRNCGADFCYSCGNQMENCSCHITGRDLNPMAPLQANMLPPVGEAASDVTFLRPRPYDHGTQRRAAFPPAHLREPPAHLQEQNQACQHSHWDMVAGPGNCIRCGSSEAFPYQCNECQAQVCARCRRRERRG</sequence>
<accession>A0ABR1QUF1</accession>
<proteinExistence type="predicted"/>
<dbReference type="Pfam" id="PF01485">
    <property type="entry name" value="IBR"/>
    <property type="match status" value="1"/>
</dbReference>
<keyword evidence="3" id="KW-0833">Ubl conjugation pathway</keyword>
<keyword evidence="4" id="KW-0862">Zinc</keyword>
<keyword evidence="1" id="KW-0479">Metal-binding</keyword>